<dbReference type="Pfam" id="PF00702">
    <property type="entry name" value="Hydrolase"/>
    <property type="match status" value="1"/>
</dbReference>
<name>A0A1I0QM39_9EURY</name>
<dbReference type="GO" id="GO:0016787">
    <property type="term" value="F:hydrolase activity"/>
    <property type="evidence" value="ECO:0007669"/>
    <property type="project" value="UniProtKB-KW"/>
</dbReference>
<reference evidence="2 3" key="1">
    <citation type="submission" date="2016-10" db="EMBL/GenBank/DDBJ databases">
        <authorList>
            <person name="de Groot N.N."/>
        </authorList>
    </citation>
    <scope>NUCLEOTIDE SEQUENCE [LARGE SCALE GENOMIC DNA]</scope>
    <source>
        <strain evidence="2 3">CGMCC 1.5337</strain>
    </source>
</reference>
<gene>
    <name evidence="2" type="ORF">SAMN04487945_2738</name>
</gene>
<dbReference type="AlphaFoldDB" id="A0A1I0QM39"/>
<keyword evidence="3" id="KW-1185">Reference proteome</keyword>
<dbReference type="PANTHER" id="PTHR43316">
    <property type="entry name" value="HYDROLASE, HALOACID DELAHOGENASE-RELATED"/>
    <property type="match status" value="1"/>
</dbReference>
<protein>
    <submittedName>
        <fullName evidence="2">FMN phosphatase YigB, HAD superfamily</fullName>
    </submittedName>
</protein>
<keyword evidence="1" id="KW-0378">Hydrolase</keyword>
<dbReference type="EMBL" id="FOJA01000001">
    <property type="protein sequence ID" value="SEW28369.1"/>
    <property type="molecule type" value="Genomic_DNA"/>
</dbReference>
<sequence length="222" mass="23406">MAATDRFKSTCSKQRVVTTSFDCFGTLVDAQRPEEPASAVADALADRGVRVPEDWTAAYREPHAEVARGAEYPLPDHVAAALASRGVDADAETVREATVEAFDRPVQRREGALAAVEAARERGPVAVLSNCSVPGLVERALTGADLAGEFDAVVVSVDCGWRKPDERAFRAVAGALDTDPEDLVHVGDDPEADGGVEAVGGHAILLTETDLREVPGELEGFA</sequence>
<organism evidence="2 3">
    <name type="scientific">Halobacterium jilantaiense</name>
    <dbReference type="NCBI Taxonomy" id="355548"/>
    <lineage>
        <taxon>Archaea</taxon>
        <taxon>Methanobacteriati</taxon>
        <taxon>Methanobacteriota</taxon>
        <taxon>Stenosarchaea group</taxon>
        <taxon>Halobacteria</taxon>
        <taxon>Halobacteriales</taxon>
        <taxon>Halobacteriaceae</taxon>
        <taxon>Halobacterium</taxon>
    </lineage>
</organism>
<proteinExistence type="predicted"/>
<evidence type="ECO:0000313" key="3">
    <source>
        <dbReference type="Proteomes" id="UP000198518"/>
    </source>
</evidence>
<dbReference type="InterPro" id="IPR036412">
    <property type="entry name" value="HAD-like_sf"/>
</dbReference>
<evidence type="ECO:0000256" key="1">
    <source>
        <dbReference type="ARBA" id="ARBA00022801"/>
    </source>
</evidence>
<accession>A0A1I0QM39</accession>
<dbReference type="InterPro" id="IPR023214">
    <property type="entry name" value="HAD_sf"/>
</dbReference>
<dbReference type="Gene3D" id="3.40.50.1000">
    <property type="entry name" value="HAD superfamily/HAD-like"/>
    <property type="match status" value="1"/>
</dbReference>
<dbReference type="SUPFAM" id="SSF56784">
    <property type="entry name" value="HAD-like"/>
    <property type="match status" value="1"/>
</dbReference>
<dbReference type="InterPro" id="IPR051540">
    <property type="entry name" value="S-2-haloacid_dehalogenase"/>
</dbReference>
<evidence type="ECO:0000313" key="2">
    <source>
        <dbReference type="EMBL" id="SEW28369.1"/>
    </source>
</evidence>
<dbReference type="STRING" id="355548.SAMN04487945_2738"/>
<dbReference type="Proteomes" id="UP000198518">
    <property type="component" value="Unassembled WGS sequence"/>
</dbReference>
<dbReference type="PANTHER" id="PTHR43316:SF3">
    <property type="entry name" value="HALOACID DEHALOGENASE, TYPE II (AFU_ORTHOLOGUE AFUA_2G07750)-RELATED"/>
    <property type="match status" value="1"/>
</dbReference>